<dbReference type="Proteomes" id="UP001166286">
    <property type="component" value="Unassembled WGS sequence"/>
</dbReference>
<dbReference type="Pfam" id="PF06985">
    <property type="entry name" value="HET"/>
    <property type="match status" value="1"/>
</dbReference>
<proteinExistence type="predicted"/>
<dbReference type="InterPro" id="IPR010730">
    <property type="entry name" value="HET"/>
</dbReference>
<accession>A0AA39QU19</accession>
<reference evidence="2" key="1">
    <citation type="submission" date="2023-03" db="EMBL/GenBank/DDBJ databases">
        <title>Complete genome of Cladonia borealis.</title>
        <authorList>
            <person name="Park H."/>
        </authorList>
    </citation>
    <scope>NUCLEOTIDE SEQUENCE</scope>
    <source>
        <strain evidence="2">ANT050790</strain>
    </source>
</reference>
<feature type="domain" description="Heterokaryon incompatibility" evidence="1">
    <location>
        <begin position="258"/>
        <end position="408"/>
    </location>
</feature>
<gene>
    <name evidence="2" type="ORF">JMJ35_009808</name>
</gene>
<evidence type="ECO:0000313" key="2">
    <source>
        <dbReference type="EMBL" id="KAK0507919.1"/>
    </source>
</evidence>
<dbReference type="AlphaFoldDB" id="A0AA39QU19"/>
<dbReference type="PANTHER" id="PTHR33112:SF12">
    <property type="entry name" value="HETEROKARYON INCOMPATIBILITY DOMAIN-CONTAINING PROTEIN"/>
    <property type="match status" value="1"/>
</dbReference>
<dbReference type="PANTHER" id="PTHR33112">
    <property type="entry name" value="DOMAIN PROTEIN, PUTATIVE-RELATED"/>
    <property type="match status" value="1"/>
</dbReference>
<dbReference type="EMBL" id="JAFEKC020000022">
    <property type="protein sequence ID" value="KAK0507919.1"/>
    <property type="molecule type" value="Genomic_DNA"/>
</dbReference>
<comment type="caution">
    <text evidence="2">The sequence shown here is derived from an EMBL/GenBank/DDBJ whole genome shotgun (WGS) entry which is preliminary data.</text>
</comment>
<name>A0AA39QU19_9LECA</name>
<evidence type="ECO:0000313" key="3">
    <source>
        <dbReference type="Proteomes" id="UP001166286"/>
    </source>
</evidence>
<protein>
    <recommendedName>
        <fullName evidence="1">Heterokaryon incompatibility domain-containing protein</fullName>
    </recommendedName>
</protein>
<evidence type="ECO:0000259" key="1">
    <source>
        <dbReference type="Pfam" id="PF06985"/>
    </source>
</evidence>
<keyword evidence="3" id="KW-1185">Reference proteome</keyword>
<organism evidence="2 3">
    <name type="scientific">Cladonia borealis</name>
    <dbReference type="NCBI Taxonomy" id="184061"/>
    <lineage>
        <taxon>Eukaryota</taxon>
        <taxon>Fungi</taxon>
        <taxon>Dikarya</taxon>
        <taxon>Ascomycota</taxon>
        <taxon>Pezizomycotina</taxon>
        <taxon>Lecanoromycetes</taxon>
        <taxon>OSLEUM clade</taxon>
        <taxon>Lecanoromycetidae</taxon>
        <taxon>Lecanorales</taxon>
        <taxon>Lecanorineae</taxon>
        <taxon>Cladoniaceae</taxon>
        <taxon>Cladonia</taxon>
    </lineage>
</organism>
<sequence length="763" mass="87396">MDKMHLPAGTVDIVRVTIPPEQSLPDVSNDDLLLNLPKLSSSQLCDFCFSIPFKYIGFQRNFQREEFELRLGHNKERPFTQLLENKDRCFFCQKLLLLFRDWVAEQCGDLPFSKLGRITVQIIPHWLPTVQKDAGGHPQGRLLRLGAEFMLWGYDGDDGEHHSPNFVFQRYNKPSLSVSDFCEGSRTEEWLAEKVNAYAGRARPLLADMQIFSKWKDRCRSQHGATCEAGVVAERLERIRLIDVERRCIVEDSQDRDYVALSYVWGTAKMLKLQEGNLKHFQKPDALLSGELPATIADAIEVTRGAGERYLWVDSLCIIQDDEADKRYFIPRMDSVYACAVFTIIALAAEAADTGLPGVRPGSGSRVEEPFTVRTHALIASLDPIRMRSWDNYMGESPWDRRSWTFQENIFSRRKLVFTAEQIYWECQQGSWCEEGIWEVSGSPRVYRRAFGPASFQLPRPEEENWIHHYPNLYKNCVESYTLRKLTYASDAMNAFAGILRTLQRTWVSKFFWGLPVSYFSSALQWKTGRTFNIPIRETPVGYEDERGTLHSLPIPSWTWAAWETGISMANFSALGMASELVFHRMSSSGQLIEILESDEQPVQADENTHRPAWKSGNNAEMIASDLPRPVLNHPARLTFLFFWSSSMTLPIIWFTGYWKDLRPVLGTVEEPLRFSWMQLPNPPAAIANTGEDLGPAEMICSERREFVVIGRDMHTHVGGCADMLMLVLLERREHVVYRRGLVSIAEEDWVSTGPSWNPYVLG</sequence>